<dbReference type="InterPro" id="IPR036069">
    <property type="entry name" value="DUF34/NIF3_sf"/>
</dbReference>
<comment type="caution">
    <text evidence="4">The sequence shown here is derived from an EMBL/GenBank/DDBJ whole genome shotgun (WGS) entry which is preliminary data.</text>
</comment>
<accession>A0ABW9KMU8</accession>
<evidence type="ECO:0000313" key="5">
    <source>
        <dbReference type="Proteomes" id="UP001634747"/>
    </source>
</evidence>
<dbReference type="SUPFAM" id="SSF102705">
    <property type="entry name" value="NIF3 (NGG1p interacting factor 3)-like"/>
    <property type="match status" value="1"/>
</dbReference>
<dbReference type="Gene3D" id="3.40.1390.30">
    <property type="entry name" value="NIF3 (NGG1p interacting factor 3)-like"/>
    <property type="match status" value="2"/>
</dbReference>
<evidence type="ECO:0000313" key="4">
    <source>
        <dbReference type="EMBL" id="MFN2977127.1"/>
    </source>
</evidence>
<feature type="signal peptide" evidence="3">
    <location>
        <begin position="1"/>
        <end position="20"/>
    </location>
</feature>
<reference evidence="4 5" key="1">
    <citation type="submission" date="2024-12" db="EMBL/GenBank/DDBJ databases">
        <authorList>
            <person name="Lee Y."/>
        </authorList>
    </citation>
    <scope>NUCLEOTIDE SEQUENCE [LARGE SCALE GENOMIC DNA]</scope>
    <source>
        <strain evidence="4 5">03SUJ4</strain>
    </source>
</reference>
<keyword evidence="5" id="KW-1185">Reference proteome</keyword>
<dbReference type="PANTHER" id="PTHR13799:SF14">
    <property type="entry name" value="GTP CYCLOHYDROLASE 1 TYPE 2 HOMOLOG"/>
    <property type="match status" value="1"/>
</dbReference>
<sequence length="290" mass="31761">MRSSSLLPLLLLACGLPAHSQQAPLTAEQVIARMREAAHVSIQPGTVDTIKAGDPTTVVTGIATTISPTMDVLRKAVAAGDNLVITHEPTFYNHQDADTLFVNDPVYREKLQYIREHKLVIFRFHDGAHQRDPDFIMEGWAHQAGWTAAHRVPGGPLLYTSAPITVGDLARKLEAATGAKVMRIVGDPNLRVTRIAYGPGSPGEARQIQALERDDVEVLVAGEIPEWETISYVWDASQQGRHKAMILLGHYTSEEAGSKNLAEWLRTVLPGERVDFIPAGEPYSLPIATR</sequence>
<dbReference type="PANTHER" id="PTHR13799">
    <property type="entry name" value="NGG1 INTERACTING FACTOR 3"/>
    <property type="match status" value="1"/>
</dbReference>
<keyword evidence="3" id="KW-0732">Signal</keyword>
<dbReference type="InterPro" id="IPR002678">
    <property type="entry name" value="DUF34/NIF3"/>
</dbReference>
<organism evidence="4 5">
    <name type="scientific">Terriglobus aquaticus</name>
    <dbReference type="NCBI Taxonomy" id="940139"/>
    <lineage>
        <taxon>Bacteria</taxon>
        <taxon>Pseudomonadati</taxon>
        <taxon>Acidobacteriota</taxon>
        <taxon>Terriglobia</taxon>
        <taxon>Terriglobales</taxon>
        <taxon>Acidobacteriaceae</taxon>
        <taxon>Terriglobus</taxon>
    </lineage>
</organism>
<keyword evidence="2" id="KW-0479">Metal-binding</keyword>
<evidence type="ECO:0000256" key="3">
    <source>
        <dbReference type="SAM" id="SignalP"/>
    </source>
</evidence>
<gene>
    <name evidence="4" type="ORF">ACK2TP_15245</name>
</gene>
<dbReference type="Pfam" id="PF01784">
    <property type="entry name" value="DUF34_NIF3"/>
    <property type="match status" value="1"/>
</dbReference>
<evidence type="ECO:0000256" key="2">
    <source>
        <dbReference type="ARBA" id="ARBA00022723"/>
    </source>
</evidence>
<dbReference type="EMBL" id="JBJYXY010000001">
    <property type="protein sequence ID" value="MFN2977127.1"/>
    <property type="molecule type" value="Genomic_DNA"/>
</dbReference>
<proteinExistence type="inferred from homology"/>
<feature type="chain" id="PRO_5046245758" evidence="3">
    <location>
        <begin position="21"/>
        <end position="290"/>
    </location>
</feature>
<comment type="similarity">
    <text evidence="1">Belongs to the GTP cyclohydrolase I type 2/NIF3 family.</text>
</comment>
<dbReference type="Proteomes" id="UP001634747">
    <property type="component" value="Unassembled WGS sequence"/>
</dbReference>
<name>A0ABW9KMU8_9BACT</name>
<dbReference type="RefSeq" id="WP_263414701.1">
    <property type="nucleotide sequence ID" value="NZ_BAABBH010000001.1"/>
</dbReference>
<evidence type="ECO:0000256" key="1">
    <source>
        <dbReference type="ARBA" id="ARBA00006964"/>
    </source>
</evidence>
<protein>
    <submittedName>
        <fullName evidence="4">Nif3-like dinuclear metal center hexameric protein</fullName>
    </submittedName>
</protein>